<dbReference type="Gene3D" id="1.10.630.10">
    <property type="entry name" value="Cytochrome P450"/>
    <property type="match status" value="1"/>
</dbReference>
<evidence type="ECO:0000256" key="1">
    <source>
        <dbReference type="ARBA" id="ARBA00010617"/>
    </source>
</evidence>
<dbReference type="STRING" id="1664694.A0A0N1H6P1"/>
<dbReference type="RefSeq" id="XP_017997038.1">
    <property type="nucleotide sequence ID" value="XM_018143797.1"/>
</dbReference>
<dbReference type="PRINTS" id="PR00463">
    <property type="entry name" value="EP450I"/>
</dbReference>
<dbReference type="GO" id="GO:0005506">
    <property type="term" value="F:iron ion binding"/>
    <property type="evidence" value="ECO:0007669"/>
    <property type="project" value="InterPro"/>
</dbReference>
<evidence type="ECO:0000313" key="4">
    <source>
        <dbReference type="Proteomes" id="UP000038010"/>
    </source>
</evidence>
<dbReference type="PANTHER" id="PTHR24305">
    <property type="entry name" value="CYTOCHROME P450"/>
    <property type="match status" value="1"/>
</dbReference>
<dbReference type="PANTHER" id="PTHR24305:SF166">
    <property type="entry name" value="CYTOCHROME P450 12A4, MITOCHONDRIAL-RELATED"/>
    <property type="match status" value="1"/>
</dbReference>
<keyword evidence="2" id="KW-0408">Iron</keyword>
<dbReference type="EMBL" id="LFJN01000026">
    <property type="protein sequence ID" value="KPI37075.1"/>
    <property type="molecule type" value="Genomic_DNA"/>
</dbReference>
<dbReference type="SUPFAM" id="SSF48264">
    <property type="entry name" value="Cytochrome P450"/>
    <property type="match status" value="1"/>
</dbReference>
<evidence type="ECO:0000256" key="2">
    <source>
        <dbReference type="PIRSR" id="PIRSR602401-1"/>
    </source>
</evidence>
<dbReference type="InterPro" id="IPR050121">
    <property type="entry name" value="Cytochrome_P450_monoxygenase"/>
</dbReference>
<dbReference type="OrthoDB" id="1470350at2759"/>
<sequence length="550" mass="61443">MLLLLLAAPLVLFIIYRLTNWTRHYLAARQFDLPIIPIPIAFDDVWWLPLRPLFSWVQHLPLGLGSWYVYTEMGWPIVDENRTSLRLGENFVLCSPNGNTIVSCYMPTINQIFMDHKNWGMPPAQSQLFAVYGQNVSSTHGEEWKRHRKITAGAFTEGAMEGVWEESKRRVRGTEFGSGALSLDGVRNTFNVVAMHVLANVAFGQDTELETVGQGHRDSLMGCLGTILQNILLTLVFSSVPGPEWMLPRTLRRLKAAVAEFRLYMEEFILRDMQSGKAGSVGKKKSLLSAMVQANEAEKHGMVKAGGRPSFLTESELYGNLFVFNLAGYETTASTFTFALSYLALHPEVQAWILEELDAHYDPASPYAETYPKLVRCLAVMYETLRLAGPAPLLVRQPVDTPQEVEVLSRHGPKTVVVPPETLIGGHFYGGHLSPKWGSDALEFNPKRFIDTAASGGETLAVPDDRMYMPWIFGPRVCPGKKFSQVEFVGIVAQLLMDHRIEVDCRAGESESDARGRLRGVLAEKYFNVSAYVKHPHAAGVRLVRRSKSG</sequence>
<evidence type="ECO:0000313" key="3">
    <source>
        <dbReference type="EMBL" id="KPI37075.1"/>
    </source>
</evidence>
<keyword evidence="2" id="KW-0349">Heme</keyword>
<dbReference type="PRINTS" id="PR00385">
    <property type="entry name" value="P450"/>
</dbReference>
<dbReference type="InterPro" id="IPR036396">
    <property type="entry name" value="Cyt_P450_sf"/>
</dbReference>
<keyword evidence="2" id="KW-0479">Metal-binding</keyword>
<comment type="similarity">
    <text evidence="1">Belongs to the cytochrome P450 family.</text>
</comment>
<dbReference type="CDD" id="cd11070">
    <property type="entry name" value="CYP56-like"/>
    <property type="match status" value="1"/>
</dbReference>
<comment type="cofactor">
    <cofactor evidence="2">
        <name>heme</name>
        <dbReference type="ChEBI" id="CHEBI:30413"/>
    </cofactor>
</comment>
<dbReference type="GO" id="GO:0020037">
    <property type="term" value="F:heme binding"/>
    <property type="evidence" value="ECO:0007669"/>
    <property type="project" value="InterPro"/>
</dbReference>
<dbReference type="Proteomes" id="UP000038010">
    <property type="component" value="Unassembled WGS sequence"/>
</dbReference>
<keyword evidence="4" id="KW-1185">Reference proteome</keyword>
<dbReference type="Pfam" id="PF00067">
    <property type="entry name" value="p450"/>
    <property type="match status" value="1"/>
</dbReference>
<accession>A0A0N1H6P1</accession>
<gene>
    <name evidence="3" type="ORF">AB675_3720</name>
</gene>
<dbReference type="VEuPathDB" id="FungiDB:AB675_3720"/>
<dbReference type="GO" id="GO:0004497">
    <property type="term" value="F:monooxygenase activity"/>
    <property type="evidence" value="ECO:0007669"/>
    <property type="project" value="InterPro"/>
</dbReference>
<dbReference type="GeneID" id="28735677"/>
<feature type="binding site" description="axial binding residue" evidence="2">
    <location>
        <position position="478"/>
    </location>
    <ligand>
        <name>heme</name>
        <dbReference type="ChEBI" id="CHEBI:30413"/>
    </ligand>
    <ligandPart>
        <name>Fe</name>
        <dbReference type="ChEBI" id="CHEBI:18248"/>
    </ligandPart>
</feature>
<reference evidence="3 4" key="1">
    <citation type="submission" date="2015-06" db="EMBL/GenBank/DDBJ databases">
        <title>Draft genome of the ant-associated black yeast Phialophora attae CBS 131958.</title>
        <authorList>
            <person name="Moreno L.F."/>
            <person name="Stielow B.J."/>
            <person name="de Hoog S."/>
            <person name="Vicente V.A."/>
            <person name="Weiss V.A."/>
            <person name="de Vries M."/>
            <person name="Cruz L.M."/>
            <person name="Souza E.M."/>
        </authorList>
    </citation>
    <scope>NUCLEOTIDE SEQUENCE [LARGE SCALE GENOMIC DNA]</scope>
    <source>
        <strain evidence="3 4">CBS 131958</strain>
    </source>
</reference>
<dbReference type="AlphaFoldDB" id="A0A0N1H6P1"/>
<name>A0A0N1H6P1_9EURO</name>
<comment type="caution">
    <text evidence="3">The sequence shown here is derived from an EMBL/GenBank/DDBJ whole genome shotgun (WGS) entry which is preliminary data.</text>
</comment>
<dbReference type="InterPro" id="IPR002401">
    <property type="entry name" value="Cyt_P450_E_grp-I"/>
</dbReference>
<proteinExistence type="inferred from homology"/>
<dbReference type="GO" id="GO:0016705">
    <property type="term" value="F:oxidoreductase activity, acting on paired donors, with incorporation or reduction of molecular oxygen"/>
    <property type="evidence" value="ECO:0007669"/>
    <property type="project" value="InterPro"/>
</dbReference>
<protein>
    <submittedName>
        <fullName evidence="3">Secologanin synthase</fullName>
    </submittedName>
</protein>
<dbReference type="InterPro" id="IPR001128">
    <property type="entry name" value="Cyt_P450"/>
</dbReference>
<organism evidence="3 4">
    <name type="scientific">Cyphellophora attinorum</name>
    <dbReference type="NCBI Taxonomy" id="1664694"/>
    <lineage>
        <taxon>Eukaryota</taxon>
        <taxon>Fungi</taxon>
        <taxon>Dikarya</taxon>
        <taxon>Ascomycota</taxon>
        <taxon>Pezizomycotina</taxon>
        <taxon>Eurotiomycetes</taxon>
        <taxon>Chaetothyriomycetidae</taxon>
        <taxon>Chaetothyriales</taxon>
        <taxon>Cyphellophoraceae</taxon>
        <taxon>Cyphellophora</taxon>
    </lineage>
</organism>